<dbReference type="SUPFAM" id="SSF54236">
    <property type="entry name" value="Ubiquitin-like"/>
    <property type="match status" value="1"/>
</dbReference>
<dbReference type="CDD" id="cd02958">
    <property type="entry name" value="UAS"/>
    <property type="match status" value="1"/>
</dbReference>
<name>A0A7I8JA72_SPIIN</name>
<dbReference type="Gene3D" id="3.40.30.10">
    <property type="entry name" value="Glutaredoxin"/>
    <property type="match status" value="1"/>
</dbReference>
<sequence>MEDSGTGVPVFEDKLASFQAITGLEDPDLCAEILAAHDWDLDLAVSSFTSAFSPSVPGYAAERSPGPSNGASSGSQSDQDVVQVRGAAHPGIAWRLVTLPFYVVSGGWALFPARVISRSLGLLGLLPSRSSGDGSSLIPPVSAEAAEAAEFVAIFEREFGGAGASRPNFVEEGFMDALQRSRREFKLLFVYLHSPDHPDVPGFCSSCLCSDVVAEFVNTNFVSWGGSVRGSEGFKMSNSLKASRFPFCAVVMAASNQRIALLQQAEERRNALRLREEQDAAYRAALEADQNRNDWRRKQQKLREDARRRRRHWKEQPVRHVEKEAALARRRQEKAMSLGIEPEKGLDVTQVLVRFPTGERKERRFHNSSPVSSLYDFVDSLDCLKAEKYNLVSNFPRISYGPEKHSLTLKEAGLHPQASLFVELGRHERGPSSRWLSLSLSPSETWDRRLMSTVGHRFMSTVDLNGFWVGKLWLALFTDEALVHKYCGSLLEERKKNVF</sequence>
<dbReference type="PANTHER" id="PTHR23322">
    <property type="entry name" value="FAS-ASSOCIATED PROTEIN"/>
    <property type="match status" value="1"/>
</dbReference>
<dbReference type="GO" id="GO:0036503">
    <property type="term" value="P:ERAD pathway"/>
    <property type="evidence" value="ECO:0007669"/>
    <property type="project" value="TreeGrafter"/>
</dbReference>
<evidence type="ECO:0000256" key="2">
    <source>
        <dbReference type="SAM" id="MobiDB-lite"/>
    </source>
</evidence>
<dbReference type="Pfam" id="PF14555">
    <property type="entry name" value="UBA_4"/>
    <property type="match status" value="1"/>
</dbReference>
<evidence type="ECO:0000313" key="4">
    <source>
        <dbReference type="EMBL" id="CAA2627621.1"/>
    </source>
</evidence>
<feature type="region of interest" description="Disordered" evidence="2">
    <location>
        <begin position="59"/>
        <end position="80"/>
    </location>
</feature>
<dbReference type="InterPro" id="IPR049483">
    <property type="entry name" value="FAF1_2-like_UAS"/>
</dbReference>
<dbReference type="AlphaFoldDB" id="A0A7I8JA72"/>
<feature type="domain" description="UBX" evidence="3">
    <location>
        <begin position="344"/>
        <end position="422"/>
    </location>
</feature>
<dbReference type="Proteomes" id="UP001189122">
    <property type="component" value="Unassembled WGS sequence"/>
</dbReference>
<evidence type="ECO:0000256" key="1">
    <source>
        <dbReference type="ARBA" id="ARBA00023054"/>
    </source>
</evidence>
<feature type="region of interest" description="Disordered" evidence="2">
    <location>
        <begin position="297"/>
        <end position="317"/>
    </location>
</feature>
<organism evidence="4">
    <name type="scientific">Spirodela intermedia</name>
    <name type="common">Intermediate duckweed</name>
    <dbReference type="NCBI Taxonomy" id="51605"/>
    <lineage>
        <taxon>Eukaryota</taxon>
        <taxon>Viridiplantae</taxon>
        <taxon>Streptophyta</taxon>
        <taxon>Embryophyta</taxon>
        <taxon>Tracheophyta</taxon>
        <taxon>Spermatophyta</taxon>
        <taxon>Magnoliopsida</taxon>
        <taxon>Liliopsida</taxon>
        <taxon>Araceae</taxon>
        <taxon>Lemnoideae</taxon>
        <taxon>Spirodela</taxon>
    </lineage>
</organism>
<dbReference type="Pfam" id="PF21021">
    <property type="entry name" value="FAF1"/>
    <property type="match status" value="1"/>
</dbReference>
<keyword evidence="5" id="KW-1185">Reference proteome</keyword>
<dbReference type="PANTHER" id="PTHR23322:SF1">
    <property type="entry name" value="FAS-ASSOCIATED FACTOR 2"/>
    <property type="match status" value="1"/>
</dbReference>
<dbReference type="CDD" id="cd14353">
    <property type="entry name" value="UBA_FAF"/>
    <property type="match status" value="1"/>
</dbReference>
<dbReference type="EMBL" id="CACRZD030000010">
    <property type="protein sequence ID" value="CAA6666881.1"/>
    <property type="molecule type" value="Genomic_DNA"/>
</dbReference>
<gene>
    <name evidence="4" type="ORF">SI7747_10013274</name>
</gene>
<feature type="compositionally biased region" description="Basic and acidic residues" evidence="2">
    <location>
        <begin position="297"/>
        <end position="307"/>
    </location>
</feature>
<dbReference type="PROSITE" id="PS50033">
    <property type="entry name" value="UBX"/>
    <property type="match status" value="1"/>
</dbReference>
<evidence type="ECO:0000259" key="3">
    <source>
        <dbReference type="PROSITE" id="PS50033"/>
    </source>
</evidence>
<dbReference type="GO" id="GO:0005783">
    <property type="term" value="C:endoplasmic reticulum"/>
    <property type="evidence" value="ECO:0007669"/>
    <property type="project" value="TreeGrafter"/>
</dbReference>
<accession>A0A7I8JA72</accession>
<protein>
    <recommendedName>
        <fullName evidence="3">UBX domain-containing protein</fullName>
    </recommendedName>
</protein>
<reference evidence="4 5" key="1">
    <citation type="submission" date="2019-12" db="EMBL/GenBank/DDBJ databases">
        <authorList>
            <person name="Scholz U."/>
            <person name="Mascher M."/>
            <person name="Fiebig A."/>
        </authorList>
    </citation>
    <scope>NUCLEOTIDE SEQUENCE</scope>
</reference>
<keyword evidence="1" id="KW-0175">Coiled coil</keyword>
<dbReference type="Gene3D" id="1.10.8.10">
    <property type="entry name" value="DNA helicase RuvA subunit, C-terminal domain"/>
    <property type="match status" value="1"/>
</dbReference>
<dbReference type="InterPro" id="IPR006577">
    <property type="entry name" value="UAS"/>
</dbReference>
<dbReference type="GO" id="GO:0043130">
    <property type="term" value="F:ubiquitin binding"/>
    <property type="evidence" value="ECO:0007669"/>
    <property type="project" value="TreeGrafter"/>
</dbReference>
<dbReference type="InterPro" id="IPR001012">
    <property type="entry name" value="UBX_dom"/>
</dbReference>
<feature type="compositionally biased region" description="Low complexity" evidence="2">
    <location>
        <begin position="64"/>
        <end position="80"/>
    </location>
</feature>
<dbReference type="InterPro" id="IPR029071">
    <property type="entry name" value="Ubiquitin-like_domsf"/>
</dbReference>
<evidence type="ECO:0000313" key="5">
    <source>
        <dbReference type="Proteomes" id="UP001189122"/>
    </source>
</evidence>
<dbReference type="Pfam" id="PF00789">
    <property type="entry name" value="UBX"/>
    <property type="match status" value="1"/>
</dbReference>
<proteinExistence type="predicted"/>
<dbReference type="SMART" id="SM00166">
    <property type="entry name" value="UBX"/>
    <property type="match status" value="1"/>
</dbReference>
<dbReference type="SUPFAM" id="SSF52833">
    <property type="entry name" value="Thioredoxin-like"/>
    <property type="match status" value="1"/>
</dbReference>
<dbReference type="InterPro" id="IPR050730">
    <property type="entry name" value="UBX_domain-protein"/>
</dbReference>
<dbReference type="Gene3D" id="3.10.20.90">
    <property type="entry name" value="Phosphatidylinositol 3-kinase Catalytic Subunit, Chain A, domain 1"/>
    <property type="match status" value="1"/>
</dbReference>
<dbReference type="InterPro" id="IPR036249">
    <property type="entry name" value="Thioredoxin-like_sf"/>
</dbReference>
<dbReference type="SMART" id="SM00594">
    <property type="entry name" value="UAS"/>
    <property type="match status" value="1"/>
</dbReference>
<dbReference type="EMBL" id="LR743597">
    <property type="protein sequence ID" value="CAA2627621.1"/>
    <property type="molecule type" value="Genomic_DNA"/>
</dbReference>